<evidence type="ECO:0000313" key="3">
    <source>
        <dbReference type="EMBL" id="CEM49390.1"/>
    </source>
</evidence>
<dbReference type="InterPro" id="IPR014044">
    <property type="entry name" value="CAP_dom"/>
</dbReference>
<dbReference type="Gene3D" id="3.40.33.10">
    <property type="entry name" value="CAP"/>
    <property type="match status" value="1"/>
</dbReference>
<dbReference type="InterPro" id="IPR035940">
    <property type="entry name" value="CAP_sf"/>
</dbReference>
<dbReference type="EMBL" id="CDMZ01004320">
    <property type="protein sequence ID" value="CEM49390.1"/>
    <property type="molecule type" value="Genomic_DNA"/>
</dbReference>
<dbReference type="VEuPathDB" id="CryptoDB:Cvel_9389"/>
<protein>
    <recommendedName>
        <fullName evidence="2">SCP domain-containing protein</fullName>
    </recommendedName>
</protein>
<dbReference type="SMART" id="SM00198">
    <property type="entry name" value="SCP"/>
    <property type="match status" value="1"/>
</dbReference>
<feature type="domain" description="SCP" evidence="2">
    <location>
        <begin position="17"/>
        <end position="139"/>
    </location>
</feature>
<feature type="region of interest" description="Disordered" evidence="1">
    <location>
        <begin position="473"/>
        <end position="494"/>
    </location>
</feature>
<accession>A0A0G4HY11</accession>
<feature type="compositionally biased region" description="Pro residues" evidence="1">
    <location>
        <begin position="182"/>
        <end position="194"/>
    </location>
</feature>
<dbReference type="Pfam" id="PF00188">
    <property type="entry name" value="CAP"/>
    <property type="match status" value="1"/>
</dbReference>
<dbReference type="AlphaFoldDB" id="A0A0G4HY11"/>
<feature type="region of interest" description="Disordered" evidence="1">
    <location>
        <begin position="798"/>
        <end position="818"/>
    </location>
</feature>
<proteinExistence type="predicted"/>
<sequence>MCNIVMDFPGSPRVKVAKEKSRVSSVHDAPFLKWDNCLANSAQGWANQGQWALAGALDLPPCVGPAEENMGRRQSSAADVAAMWYAQETFWASGGGGPTKNFKAMVWKGADKLGCGVNPNLGADGPLYVCRIKGSNSKTDCKTPNAAGCEASMVGRRNSKSEAQCEAEAKQALIPVTTTTTPSPPAPTPAPTSAPPSSNSVDFSRNLEGQPWWENWKKWLMDKNGTIPTPPQGMALGMDSSFQSFSDFLKSFSWGDWWKFGQSGEVFAASAETKISSILHSYSGEGTPAGKDMMFEAVAERASWIYNESASLETEGDRVLKLVSLLTGPLQNNPNFPLFLANLTRFGSFIADKALDLADPSSSVYAVHSVAVGIESYAPAELRNTAFFDGFMGNLGALLEGLFKSLFSFGLPFMSPPNCQFAASTANSLFASAVSKVIGMDAEALLELRGELSVRPERETGLRTAPSLLQMSASRGRASAASSPSPVSSNNNRTSQQADVALIQRNAQASTTPVPGVGPGPGWNKEPYSWLVPPVLGPWYIPPSPSGYYGWDHLRNSELDDELYNLYKTFTQYSWLLGFAGDGLMQGLTGLLGGLFNPDGFGGVFSTILCSLMGQLAGGGFSGLFDMFKQLLAGDFLGVFAKLFGFIGPGVGGPNGGGGWVLLKKAVKESREFHGLTALQVGKHKSAESVSGVIAESFMMSVGPGLSSDPDFANFVDRIAQLVDNSVVSALEAGLPYVTPENIAHGLNTVVVPHTQSVVFGVLAGRRLGTSYSGANSGADMTTGVQVMLPKPALIEVQHQEQREKEKERPVRLRRAVQ</sequence>
<evidence type="ECO:0000259" key="2">
    <source>
        <dbReference type="SMART" id="SM00198"/>
    </source>
</evidence>
<organism evidence="3">
    <name type="scientific">Chromera velia CCMP2878</name>
    <dbReference type="NCBI Taxonomy" id="1169474"/>
    <lineage>
        <taxon>Eukaryota</taxon>
        <taxon>Sar</taxon>
        <taxon>Alveolata</taxon>
        <taxon>Colpodellida</taxon>
        <taxon>Chromeraceae</taxon>
        <taxon>Chromera</taxon>
    </lineage>
</organism>
<feature type="region of interest" description="Disordered" evidence="1">
    <location>
        <begin position="176"/>
        <end position="203"/>
    </location>
</feature>
<reference evidence="3" key="1">
    <citation type="submission" date="2014-11" db="EMBL/GenBank/DDBJ databases">
        <authorList>
            <person name="Otto D Thomas"/>
            <person name="Naeem Raeece"/>
        </authorList>
    </citation>
    <scope>NUCLEOTIDE SEQUENCE</scope>
</reference>
<dbReference type="SUPFAM" id="SSF55797">
    <property type="entry name" value="PR-1-like"/>
    <property type="match status" value="1"/>
</dbReference>
<feature type="compositionally biased region" description="Basic and acidic residues" evidence="1">
    <location>
        <begin position="798"/>
        <end position="811"/>
    </location>
</feature>
<name>A0A0G4HY11_9ALVE</name>
<gene>
    <name evidence="3" type="ORF">Cvel_9389</name>
</gene>
<evidence type="ECO:0000256" key="1">
    <source>
        <dbReference type="SAM" id="MobiDB-lite"/>
    </source>
</evidence>